<reference evidence="3 5" key="2">
    <citation type="submission" date="2018-06" db="EMBL/GenBank/DDBJ databases">
        <authorList>
            <consortium name="Pathogen Informatics"/>
            <person name="Doyle S."/>
        </authorList>
    </citation>
    <scope>NUCLEOTIDE SEQUENCE [LARGE SCALE GENOMIC DNA]</scope>
    <source>
        <strain evidence="3 5">NCTC13492</strain>
    </source>
</reference>
<keyword evidence="1" id="KW-0472">Membrane</keyword>
<evidence type="ECO:0000313" key="5">
    <source>
        <dbReference type="Proteomes" id="UP000251670"/>
    </source>
</evidence>
<accession>A0A2X2VG22</accession>
<feature type="transmembrane region" description="Helical" evidence="1">
    <location>
        <begin position="30"/>
        <end position="49"/>
    </location>
</feature>
<evidence type="ECO:0000256" key="1">
    <source>
        <dbReference type="SAM" id="Phobius"/>
    </source>
</evidence>
<dbReference type="Proteomes" id="UP000251670">
    <property type="component" value="Unassembled WGS sequence"/>
</dbReference>
<protein>
    <submittedName>
        <fullName evidence="3">Protein of uncharacterized function (DUF2931)</fullName>
    </submittedName>
</protein>
<dbReference type="OrthoDB" id="5702951at2"/>
<dbReference type="Pfam" id="PF11153">
    <property type="entry name" value="DUF2931"/>
    <property type="match status" value="1"/>
</dbReference>
<evidence type="ECO:0000313" key="3">
    <source>
        <dbReference type="EMBL" id="SQB27364.1"/>
    </source>
</evidence>
<dbReference type="AlphaFoldDB" id="A0A2X2VG22"/>
<dbReference type="RefSeq" id="WP_089736462.1">
    <property type="nucleotide sequence ID" value="NZ_FNEG01000003.1"/>
</dbReference>
<dbReference type="EMBL" id="UAWB01000002">
    <property type="protein sequence ID" value="SQB27364.1"/>
    <property type="molecule type" value="Genomic_DNA"/>
</dbReference>
<gene>
    <name evidence="3" type="ORF">NCTC13492_00946</name>
    <name evidence="2" type="ORF">SAMN05421542_2274</name>
</gene>
<dbReference type="EMBL" id="FNEG01000003">
    <property type="protein sequence ID" value="SDI92641.1"/>
    <property type="molecule type" value="Genomic_DNA"/>
</dbReference>
<reference evidence="2 4" key="1">
    <citation type="submission" date="2016-10" db="EMBL/GenBank/DDBJ databases">
        <authorList>
            <person name="Varghese N."/>
            <person name="Submissions S."/>
        </authorList>
    </citation>
    <scope>NUCLEOTIDE SEQUENCE [LARGE SCALE GENOMIC DNA]</scope>
    <source>
        <strain evidence="2 4">DSM 19299</strain>
    </source>
</reference>
<sequence length="507" mass="59060">MIFKSIISAILVAILSLIGMLCTQNDNSNLVYAALFCLPYFILIAFLYFRFNTIRRKLNLFDKPNIIFELAYGFVFYIAFCVLLPVLLFVTTLGDDYEHKLYADLGDLILEMFPVILTLSIFLTIFSSIIITWAIRSYKVLLPVIIMYIFFISIVYSIAQYDNEKQETTISGDTIKEGGNDGWRGSMSNPEAYPVQLYKGIFLLSNNEKYEFTFNEGNTVNYRAKWGEDGGNTDKKTMALPKALDLTWYSFAENIFYRVNSPIDYNKLQMLFDTPYAEKRSKGKTQENYNSIIMGFAPGGVLVVWAGSSGHRQIEIGRYPAEKINITKQISYDEKLKYGDLFNQEWRQKVLTDTTIVPYKVQQITKNKPIPYGYWDKLRIRYNWHPTFVVSPEIKIYDADFSFYNAERFVFSDETLLNNINEERGIPENVYIKWYDKNDNRCAVDFEFNEEKIFKQFDVFFNKQKNTNAKIEFNISQKNKTATAMLINGENKLLLLETPIIEYGENY</sequence>
<name>A0A2X2VG22_CHRJE</name>
<evidence type="ECO:0000313" key="2">
    <source>
        <dbReference type="EMBL" id="SDI92641.1"/>
    </source>
</evidence>
<organism evidence="3 5">
    <name type="scientific">Chryseobacterium jejuense</name>
    <dbReference type="NCBI Taxonomy" id="445960"/>
    <lineage>
        <taxon>Bacteria</taxon>
        <taxon>Pseudomonadati</taxon>
        <taxon>Bacteroidota</taxon>
        <taxon>Flavobacteriia</taxon>
        <taxon>Flavobacteriales</taxon>
        <taxon>Weeksellaceae</taxon>
        <taxon>Chryseobacterium group</taxon>
        <taxon>Chryseobacterium</taxon>
    </lineage>
</organism>
<keyword evidence="4" id="KW-1185">Reference proteome</keyword>
<keyword evidence="1" id="KW-0812">Transmembrane</keyword>
<proteinExistence type="predicted"/>
<feature type="transmembrane region" description="Helical" evidence="1">
    <location>
        <begin position="70"/>
        <end position="92"/>
    </location>
</feature>
<dbReference type="InterPro" id="IPR021326">
    <property type="entry name" value="DUF2931"/>
</dbReference>
<feature type="transmembrane region" description="Helical" evidence="1">
    <location>
        <begin position="112"/>
        <end position="133"/>
    </location>
</feature>
<feature type="transmembrane region" description="Helical" evidence="1">
    <location>
        <begin position="140"/>
        <end position="159"/>
    </location>
</feature>
<evidence type="ECO:0000313" key="4">
    <source>
        <dbReference type="Proteomes" id="UP000199426"/>
    </source>
</evidence>
<dbReference type="Proteomes" id="UP000199426">
    <property type="component" value="Unassembled WGS sequence"/>
</dbReference>
<keyword evidence="1" id="KW-1133">Transmembrane helix</keyword>